<proteinExistence type="predicted"/>
<dbReference type="Proteomes" id="UP000549009">
    <property type="component" value="Unassembled WGS sequence"/>
</dbReference>
<dbReference type="RefSeq" id="WP_184926395.1">
    <property type="nucleotide sequence ID" value="NZ_BMSQ01000033.1"/>
</dbReference>
<accession>A0A7W8EXU5</accession>
<gene>
    <name evidence="2" type="ORF">FHS40_008565</name>
</gene>
<evidence type="ECO:0000313" key="2">
    <source>
        <dbReference type="EMBL" id="MBB5109437.1"/>
    </source>
</evidence>
<keyword evidence="3" id="KW-1185">Reference proteome</keyword>
<protein>
    <submittedName>
        <fullName evidence="2">Uncharacterized protein</fullName>
    </submittedName>
</protein>
<evidence type="ECO:0000313" key="3">
    <source>
        <dbReference type="Proteomes" id="UP000549009"/>
    </source>
</evidence>
<organism evidence="2 3">
    <name type="scientific">Streptomyces spectabilis</name>
    <dbReference type="NCBI Taxonomy" id="68270"/>
    <lineage>
        <taxon>Bacteria</taxon>
        <taxon>Bacillati</taxon>
        <taxon>Actinomycetota</taxon>
        <taxon>Actinomycetes</taxon>
        <taxon>Kitasatosporales</taxon>
        <taxon>Streptomycetaceae</taxon>
        <taxon>Streptomyces</taxon>
    </lineage>
</organism>
<evidence type="ECO:0000256" key="1">
    <source>
        <dbReference type="SAM" id="MobiDB-lite"/>
    </source>
</evidence>
<dbReference type="EMBL" id="JACHJD010000028">
    <property type="protein sequence ID" value="MBB5109437.1"/>
    <property type="molecule type" value="Genomic_DNA"/>
</dbReference>
<feature type="region of interest" description="Disordered" evidence="1">
    <location>
        <begin position="102"/>
        <end position="124"/>
    </location>
</feature>
<name>A0A7W8EXU5_STRST</name>
<feature type="compositionally biased region" description="Acidic residues" evidence="1">
    <location>
        <begin position="111"/>
        <end position="124"/>
    </location>
</feature>
<sequence>MSHHQYVLFDTDAEAPFERIDDLRAGNGLVSINSEGTYASVLTGTPYGALEVSFDTCPGEPELDCTGWDEVVEVSLCLPGHGPLVGDPVSDDTTLVPLLPGHGPAPIEATDSGEDLDDEEDEGRDDAQWWRFRFHARGRDTTADPHSPPERHFVQIWPAPRAGEIRHKLTDQTGHRTRNPDPEYYAQAKAAEAAADAASLPDGAAHAIRPVMPRSARLEEERGGA</sequence>
<comment type="caution">
    <text evidence="2">The sequence shown here is derived from an EMBL/GenBank/DDBJ whole genome shotgun (WGS) entry which is preliminary data.</text>
</comment>
<dbReference type="AlphaFoldDB" id="A0A7W8EXU5"/>
<feature type="region of interest" description="Disordered" evidence="1">
    <location>
        <begin position="204"/>
        <end position="225"/>
    </location>
</feature>
<feature type="compositionally biased region" description="Basic and acidic residues" evidence="1">
    <location>
        <begin position="216"/>
        <end position="225"/>
    </location>
</feature>
<reference evidence="2 3" key="1">
    <citation type="submission" date="2020-08" db="EMBL/GenBank/DDBJ databases">
        <title>Genomic Encyclopedia of Type Strains, Phase III (KMG-III): the genomes of soil and plant-associated and newly described type strains.</title>
        <authorList>
            <person name="Whitman W."/>
        </authorList>
    </citation>
    <scope>NUCLEOTIDE SEQUENCE [LARGE SCALE GENOMIC DNA]</scope>
    <source>
        <strain evidence="2 3">CECT 3146</strain>
    </source>
</reference>